<organism evidence="2 3">
    <name type="scientific">Serratia plymuthica</name>
    <dbReference type="NCBI Taxonomy" id="82996"/>
    <lineage>
        <taxon>Bacteria</taxon>
        <taxon>Pseudomonadati</taxon>
        <taxon>Pseudomonadota</taxon>
        <taxon>Gammaproteobacteria</taxon>
        <taxon>Enterobacterales</taxon>
        <taxon>Yersiniaceae</taxon>
        <taxon>Serratia</taxon>
    </lineage>
</organism>
<dbReference type="GO" id="GO:0003824">
    <property type="term" value="F:catalytic activity"/>
    <property type="evidence" value="ECO:0007669"/>
    <property type="project" value="InterPro"/>
</dbReference>
<reference evidence="2 3" key="1">
    <citation type="submission" date="2018-06" db="EMBL/GenBank/DDBJ databases">
        <authorList>
            <consortium name="Pathogen Informatics"/>
            <person name="Doyle S."/>
        </authorList>
    </citation>
    <scope>NUCLEOTIDE SEQUENCE [LARGE SCALE GENOMIC DNA]</scope>
    <source>
        <strain evidence="2 3">NCTC12961</strain>
    </source>
</reference>
<dbReference type="InterPro" id="IPR023213">
    <property type="entry name" value="CAT-like_dom_sf"/>
</dbReference>
<dbReference type="EMBL" id="LS483469">
    <property type="protein sequence ID" value="SQI42935.1"/>
    <property type="molecule type" value="Genomic_DNA"/>
</dbReference>
<evidence type="ECO:0000313" key="3">
    <source>
        <dbReference type="Proteomes" id="UP000248897"/>
    </source>
</evidence>
<dbReference type="AlphaFoldDB" id="A0A2X4XSF0"/>
<dbReference type="SUPFAM" id="SSF52777">
    <property type="entry name" value="CoA-dependent acyltransferases"/>
    <property type="match status" value="1"/>
</dbReference>
<accession>A0A2X4XSF0</accession>
<dbReference type="PANTHER" id="PTHR45398">
    <property type="match status" value="1"/>
</dbReference>
<feature type="domain" description="Condensation" evidence="1">
    <location>
        <begin position="40"/>
        <end position="230"/>
    </location>
</feature>
<name>A0A2X4XSF0_SERPL</name>
<protein>
    <submittedName>
        <fullName evidence="2">Linear gramicidin synthase subunit B</fullName>
    </submittedName>
</protein>
<sequence length="261" mass="28923">MKISALTLNRHPTVATLSEHINRQQQASADTAIVASGLREAPLSFQQSRLWFMQQLSGGATHYLSPVLLRLSAGVDCELFIKSLQALVSRHQVLRSLIRQDERGEASQWVSEERLPVSLHLLSAEAFSVALSQALQQPMDLTCELPLRAALYRYPEPTGGEVTACLLVFHHIVFDGWSLEVLLKELDALYRHFQRSPTTPLPTPGLQYLDYALWQRAPENASRQADDLAFGSGNWRVASSSTSPWIMSDPTLSTCVGTAAK</sequence>
<evidence type="ECO:0000259" key="1">
    <source>
        <dbReference type="Pfam" id="PF00668"/>
    </source>
</evidence>
<dbReference type="Gene3D" id="3.30.559.10">
    <property type="entry name" value="Chloramphenicol acetyltransferase-like domain"/>
    <property type="match status" value="1"/>
</dbReference>
<evidence type="ECO:0000313" key="2">
    <source>
        <dbReference type="EMBL" id="SQI42935.1"/>
    </source>
</evidence>
<proteinExistence type="predicted"/>
<gene>
    <name evidence="2" type="primary">lgrB_1</name>
    <name evidence="2" type="ORF">NCTC12961_03814</name>
</gene>
<dbReference type="PANTHER" id="PTHR45398:SF1">
    <property type="entry name" value="ENZYME, PUTATIVE (JCVI)-RELATED"/>
    <property type="match status" value="1"/>
</dbReference>
<dbReference type="Pfam" id="PF00668">
    <property type="entry name" value="Condensation"/>
    <property type="match status" value="1"/>
</dbReference>
<dbReference type="InterPro" id="IPR001242">
    <property type="entry name" value="Condensation_dom"/>
</dbReference>
<dbReference type="Proteomes" id="UP000248897">
    <property type="component" value="Chromosome 1"/>
</dbReference>